<evidence type="ECO:0000256" key="1">
    <source>
        <dbReference type="SAM" id="MobiDB-lite"/>
    </source>
</evidence>
<keyword evidence="2" id="KW-1133">Transmembrane helix</keyword>
<proteinExistence type="predicted"/>
<feature type="transmembrane region" description="Helical" evidence="2">
    <location>
        <begin position="20"/>
        <end position="40"/>
    </location>
</feature>
<reference evidence="3 4" key="1">
    <citation type="submission" date="2017-04" db="EMBL/GenBank/DDBJ databases">
        <authorList>
            <person name="Afonso C.L."/>
            <person name="Miller P.J."/>
            <person name="Scott M.A."/>
            <person name="Spackman E."/>
            <person name="Goraichik I."/>
            <person name="Dimitrov K.M."/>
            <person name="Suarez D.L."/>
            <person name="Swayne D.E."/>
        </authorList>
    </citation>
    <scope>NUCLEOTIDE SEQUENCE [LARGE SCALE GENOMIC DNA]</scope>
    <source>
        <strain evidence="3 4">DSM 43828</strain>
    </source>
</reference>
<feature type="region of interest" description="Disordered" evidence="1">
    <location>
        <begin position="86"/>
        <end position="107"/>
    </location>
</feature>
<name>A0A1W1ZVD4_KIBAR</name>
<dbReference type="EMBL" id="FWXV01000001">
    <property type="protein sequence ID" value="SMC52435.1"/>
    <property type="molecule type" value="Genomic_DNA"/>
</dbReference>
<dbReference type="AlphaFoldDB" id="A0A1W1ZVD4"/>
<evidence type="ECO:0000313" key="3">
    <source>
        <dbReference type="EMBL" id="SMC52435.1"/>
    </source>
</evidence>
<accession>A0A1W1ZVD4</accession>
<evidence type="ECO:0000313" key="4">
    <source>
        <dbReference type="Proteomes" id="UP000192674"/>
    </source>
</evidence>
<organism evidence="3 4">
    <name type="scientific">Kibdelosporangium aridum</name>
    <dbReference type="NCBI Taxonomy" id="2030"/>
    <lineage>
        <taxon>Bacteria</taxon>
        <taxon>Bacillati</taxon>
        <taxon>Actinomycetota</taxon>
        <taxon>Actinomycetes</taxon>
        <taxon>Pseudonocardiales</taxon>
        <taxon>Pseudonocardiaceae</taxon>
        <taxon>Kibdelosporangium</taxon>
    </lineage>
</organism>
<gene>
    <name evidence="3" type="ORF">SAMN05661093_00357</name>
</gene>
<keyword evidence="4" id="KW-1185">Reference proteome</keyword>
<keyword evidence="2" id="KW-0472">Membrane</keyword>
<sequence length="249" mass="28101">MTSEGSMAILDDQWWGQWWPWLLLWFATVTLIATAAYQVVRAQRRGRIPPHTHGSVFYLDEKYVMNLYQMYGGKYRAALSQEVEERSTTSRETELAADGGPGRITTKRGKQDEVFRRWVETTEAITIFRIVMDVLERAGDIVHVDLRAGAVTGDHALSAALDMVDGRAPAQVALSEVDAFVSVRGKFRIDEEDDKTITLAAGHLRFRCAKSYLEDPDWLSDSFPARCLARPQQLTSDGLLLVHPIALFR</sequence>
<dbReference type="Proteomes" id="UP000192674">
    <property type="component" value="Unassembled WGS sequence"/>
</dbReference>
<evidence type="ECO:0000256" key="2">
    <source>
        <dbReference type="SAM" id="Phobius"/>
    </source>
</evidence>
<protein>
    <submittedName>
        <fullName evidence="3">Uncharacterized protein</fullName>
    </submittedName>
</protein>
<keyword evidence="2" id="KW-0812">Transmembrane</keyword>